<dbReference type="EMBL" id="JACGWO010000003">
    <property type="protein sequence ID" value="KAK4431135.1"/>
    <property type="molecule type" value="Genomic_DNA"/>
</dbReference>
<feature type="region of interest" description="Disordered" evidence="1">
    <location>
        <begin position="98"/>
        <end position="117"/>
    </location>
</feature>
<dbReference type="Proteomes" id="UP001293254">
    <property type="component" value="Unassembled WGS sequence"/>
</dbReference>
<feature type="region of interest" description="Disordered" evidence="1">
    <location>
        <begin position="62"/>
        <end position="91"/>
    </location>
</feature>
<keyword evidence="3" id="KW-1185">Reference proteome</keyword>
<protein>
    <submittedName>
        <fullName evidence="2">Uncharacterized protein</fullName>
    </submittedName>
</protein>
<evidence type="ECO:0000313" key="3">
    <source>
        <dbReference type="Proteomes" id="UP001293254"/>
    </source>
</evidence>
<comment type="caution">
    <text evidence="2">The sequence shown here is derived from an EMBL/GenBank/DDBJ whole genome shotgun (WGS) entry which is preliminary data.</text>
</comment>
<organism evidence="2 3">
    <name type="scientific">Sesamum alatum</name>
    <dbReference type="NCBI Taxonomy" id="300844"/>
    <lineage>
        <taxon>Eukaryota</taxon>
        <taxon>Viridiplantae</taxon>
        <taxon>Streptophyta</taxon>
        <taxon>Embryophyta</taxon>
        <taxon>Tracheophyta</taxon>
        <taxon>Spermatophyta</taxon>
        <taxon>Magnoliopsida</taxon>
        <taxon>eudicotyledons</taxon>
        <taxon>Gunneridae</taxon>
        <taxon>Pentapetalae</taxon>
        <taxon>asterids</taxon>
        <taxon>lamiids</taxon>
        <taxon>Lamiales</taxon>
        <taxon>Pedaliaceae</taxon>
        <taxon>Sesamum</taxon>
    </lineage>
</organism>
<evidence type="ECO:0000313" key="2">
    <source>
        <dbReference type="EMBL" id="KAK4431135.1"/>
    </source>
</evidence>
<reference evidence="2" key="1">
    <citation type="submission" date="2020-06" db="EMBL/GenBank/DDBJ databases">
        <authorList>
            <person name="Li T."/>
            <person name="Hu X."/>
            <person name="Zhang T."/>
            <person name="Song X."/>
            <person name="Zhang H."/>
            <person name="Dai N."/>
            <person name="Sheng W."/>
            <person name="Hou X."/>
            <person name="Wei L."/>
        </authorList>
    </citation>
    <scope>NUCLEOTIDE SEQUENCE</scope>
    <source>
        <strain evidence="2">3651</strain>
        <tissue evidence="2">Leaf</tissue>
    </source>
</reference>
<reference evidence="2" key="2">
    <citation type="journal article" date="2024" name="Plant">
        <title>Genomic evolution and insights into agronomic trait innovations of Sesamum species.</title>
        <authorList>
            <person name="Miao H."/>
            <person name="Wang L."/>
            <person name="Qu L."/>
            <person name="Liu H."/>
            <person name="Sun Y."/>
            <person name="Le M."/>
            <person name="Wang Q."/>
            <person name="Wei S."/>
            <person name="Zheng Y."/>
            <person name="Lin W."/>
            <person name="Duan Y."/>
            <person name="Cao H."/>
            <person name="Xiong S."/>
            <person name="Wang X."/>
            <person name="Wei L."/>
            <person name="Li C."/>
            <person name="Ma Q."/>
            <person name="Ju M."/>
            <person name="Zhao R."/>
            <person name="Li G."/>
            <person name="Mu C."/>
            <person name="Tian Q."/>
            <person name="Mei H."/>
            <person name="Zhang T."/>
            <person name="Gao T."/>
            <person name="Zhang H."/>
        </authorList>
    </citation>
    <scope>NUCLEOTIDE SEQUENCE</scope>
    <source>
        <strain evidence="2">3651</strain>
    </source>
</reference>
<feature type="compositionally biased region" description="Basic and acidic residues" evidence="1">
    <location>
        <begin position="104"/>
        <end position="117"/>
    </location>
</feature>
<sequence>MVRALSRVQPHRITRLVNKTTLRTPATIALRNHCWTYRMCPFLPLCSIRPRWRNMMQGRRSTTINPLNKRPKKSGVPAMDPALNRQGKKRHARFVHAPTKPKHKSVEEQERKDAMDPTHEATGRMEELILGPQNPLENADHTPDRYVLICRIINRSWAIFGTKIGPPPQPQYPGEESMHV</sequence>
<name>A0AAE2CQT7_9LAMI</name>
<proteinExistence type="predicted"/>
<accession>A0AAE2CQT7</accession>
<gene>
    <name evidence="2" type="ORF">Salat_0875600</name>
</gene>
<dbReference type="AlphaFoldDB" id="A0AAE2CQT7"/>
<evidence type="ECO:0000256" key="1">
    <source>
        <dbReference type="SAM" id="MobiDB-lite"/>
    </source>
</evidence>